<dbReference type="SUPFAM" id="SSF56300">
    <property type="entry name" value="Metallo-dependent phosphatases"/>
    <property type="match status" value="1"/>
</dbReference>
<keyword evidence="4" id="KW-1185">Reference proteome</keyword>
<proteinExistence type="inferred from homology"/>
<reference evidence="3 4" key="1">
    <citation type="submission" date="2019-01" db="EMBL/GenBank/DDBJ databases">
        <title>Agromyces.</title>
        <authorList>
            <person name="Li J."/>
        </authorList>
    </citation>
    <scope>NUCLEOTIDE SEQUENCE [LARGE SCALE GENOMIC DNA]</scope>
    <source>
        <strain evidence="3 4">DSM 15934</strain>
    </source>
</reference>
<protein>
    <submittedName>
        <fullName evidence="3">Metallophosphoesterase</fullName>
    </submittedName>
</protein>
<sequence length="253" mass="27957">MTLDRIALISDVHGNLTALEAVLADIAHRGIDRIINLGDTAGKGPRGEAAVERCRQACETSIRGNWDDFLRTIGDDDPEEMVWWRDELSTESLAWLGALPLSLDLVMSGRRIRLFHASAESPHVRVHRHHTPEQFAAMFRNTEMTGAGPEPDVVGYADIHDAYIESSEGRTLFNIGSVGNPLDEPTPSYVILEGATDAAAPAPFGIQFVRVPYDIEAEIAVAEQLRMPRRDVWATELRTAVYRGRQASSLTSR</sequence>
<comment type="caution">
    <text evidence="3">The sequence shown here is derived from an EMBL/GenBank/DDBJ whole genome shotgun (WGS) entry which is preliminary data.</text>
</comment>
<dbReference type="InterPro" id="IPR029052">
    <property type="entry name" value="Metallo-depent_PP-like"/>
</dbReference>
<dbReference type="Proteomes" id="UP000293865">
    <property type="component" value="Unassembled WGS sequence"/>
</dbReference>
<dbReference type="InterPro" id="IPR024654">
    <property type="entry name" value="Calcineurin-like_PHP_lpxH"/>
</dbReference>
<dbReference type="AlphaFoldDB" id="A0A4Q2KQS6"/>
<dbReference type="GO" id="GO:0005737">
    <property type="term" value="C:cytoplasm"/>
    <property type="evidence" value="ECO:0007669"/>
    <property type="project" value="TreeGrafter"/>
</dbReference>
<accession>A0A4Q2KQS6</accession>
<dbReference type="EMBL" id="SDPN01000039">
    <property type="protein sequence ID" value="RXZ67775.1"/>
    <property type="molecule type" value="Genomic_DNA"/>
</dbReference>
<organism evidence="3 4">
    <name type="scientific">Agromyces albus</name>
    <dbReference type="NCBI Taxonomy" id="205332"/>
    <lineage>
        <taxon>Bacteria</taxon>
        <taxon>Bacillati</taxon>
        <taxon>Actinomycetota</taxon>
        <taxon>Actinomycetes</taxon>
        <taxon>Micrococcales</taxon>
        <taxon>Microbacteriaceae</taxon>
        <taxon>Agromyces</taxon>
    </lineage>
</organism>
<evidence type="ECO:0000313" key="4">
    <source>
        <dbReference type="Proteomes" id="UP000293865"/>
    </source>
</evidence>
<gene>
    <name evidence="3" type="ORF">ESP51_16235</name>
</gene>
<dbReference type="InterPro" id="IPR011152">
    <property type="entry name" value="Pesterase_MJ0912"/>
</dbReference>
<evidence type="ECO:0000256" key="1">
    <source>
        <dbReference type="ARBA" id="ARBA00008950"/>
    </source>
</evidence>
<dbReference type="PANTHER" id="PTHR42850:SF2">
    <property type="entry name" value="BLL5683 PROTEIN"/>
    <property type="match status" value="1"/>
</dbReference>
<dbReference type="Pfam" id="PF12850">
    <property type="entry name" value="Metallophos_2"/>
    <property type="match status" value="1"/>
</dbReference>
<dbReference type="RefSeq" id="WP_129521943.1">
    <property type="nucleotide sequence ID" value="NZ_SDPN01000039.1"/>
</dbReference>
<name>A0A4Q2KQS6_9MICO</name>
<dbReference type="InterPro" id="IPR050126">
    <property type="entry name" value="Ap4A_hydrolase"/>
</dbReference>
<dbReference type="GO" id="GO:0016791">
    <property type="term" value="F:phosphatase activity"/>
    <property type="evidence" value="ECO:0007669"/>
    <property type="project" value="TreeGrafter"/>
</dbReference>
<feature type="domain" description="Calcineurin-like phosphoesterase" evidence="2">
    <location>
        <begin position="5"/>
        <end position="194"/>
    </location>
</feature>
<dbReference type="OrthoDB" id="9813918at2"/>
<evidence type="ECO:0000313" key="3">
    <source>
        <dbReference type="EMBL" id="RXZ67775.1"/>
    </source>
</evidence>
<dbReference type="Gene3D" id="3.60.21.10">
    <property type="match status" value="1"/>
</dbReference>
<evidence type="ECO:0000259" key="2">
    <source>
        <dbReference type="Pfam" id="PF12850"/>
    </source>
</evidence>
<dbReference type="PIRSF" id="PIRSF000883">
    <property type="entry name" value="Pesterase_MJ0912"/>
    <property type="match status" value="1"/>
</dbReference>
<dbReference type="PANTHER" id="PTHR42850">
    <property type="entry name" value="METALLOPHOSPHOESTERASE"/>
    <property type="match status" value="1"/>
</dbReference>
<comment type="similarity">
    <text evidence="1">Belongs to the metallophosphoesterase superfamily. YfcE family.</text>
</comment>